<dbReference type="InterPro" id="IPR009057">
    <property type="entry name" value="Homeodomain-like_sf"/>
</dbReference>
<proteinExistence type="predicted"/>
<organism evidence="9 10">
    <name type="scientific">Vanilla planifolia</name>
    <name type="common">Vanilla</name>
    <dbReference type="NCBI Taxonomy" id="51239"/>
    <lineage>
        <taxon>Eukaryota</taxon>
        <taxon>Viridiplantae</taxon>
        <taxon>Streptophyta</taxon>
        <taxon>Embryophyta</taxon>
        <taxon>Tracheophyta</taxon>
        <taxon>Spermatophyta</taxon>
        <taxon>Magnoliopsida</taxon>
        <taxon>Liliopsida</taxon>
        <taxon>Asparagales</taxon>
        <taxon>Orchidaceae</taxon>
        <taxon>Vanilloideae</taxon>
        <taxon>Vanilleae</taxon>
        <taxon>Vanilla</taxon>
    </lineage>
</organism>
<dbReference type="EMBL" id="JADCNL010000002">
    <property type="protein sequence ID" value="KAG0493106.1"/>
    <property type="molecule type" value="Genomic_DNA"/>
</dbReference>
<dbReference type="CDD" id="cd00167">
    <property type="entry name" value="SANT"/>
    <property type="match status" value="1"/>
</dbReference>
<dbReference type="Gene3D" id="1.10.10.60">
    <property type="entry name" value="Homeodomain-like"/>
    <property type="match status" value="1"/>
</dbReference>
<dbReference type="Proteomes" id="UP000636800">
    <property type="component" value="Chromosome 2"/>
</dbReference>
<name>A0A835VE63_VANPL</name>
<keyword evidence="2" id="KW-0677">Repeat</keyword>
<evidence type="ECO:0000256" key="3">
    <source>
        <dbReference type="ARBA" id="ARBA00023015"/>
    </source>
</evidence>
<evidence type="ECO:0000259" key="7">
    <source>
        <dbReference type="PROSITE" id="PS50090"/>
    </source>
</evidence>
<keyword evidence="5" id="KW-0804">Transcription</keyword>
<evidence type="ECO:0000259" key="8">
    <source>
        <dbReference type="PROSITE" id="PS51294"/>
    </source>
</evidence>
<accession>A0A835VE63</accession>
<protein>
    <submittedName>
        <fullName evidence="9">Uncharacterized protein</fullName>
    </submittedName>
</protein>
<evidence type="ECO:0000256" key="1">
    <source>
        <dbReference type="ARBA" id="ARBA00004123"/>
    </source>
</evidence>
<evidence type="ECO:0000256" key="4">
    <source>
        <dbReference type="ARBA" id="ARBA00023125"/>
    </source>
</evidence>
<comment type="caution">
    <text evidence="9">The sequence shown here is derived from an EMBL/GenBank/DDBJ whole genome shotgun (WGS) entry which is preliminary data.</text>
</comment>
<feature type="domain" description="Myb-like" evidence="7">
    <location>
        <begin position="1"/>
        <end position="36"/>
    </location>
</feature>
<dbReference type="PANTHER" id="PTHR47995">
    <property type="entry name" value="TRANSCRIPTION FACTOR MYB33-RELATED"/>
    <property type="match status" value="1"/>
</dbReference>
<keyword evidence="4" id="KW-0238">DNA-binding</keyword>
<dbReference type="SUPFAM" id="SSF46689">
    <property type="entry name" value="Homeodomain-like"/>
    <property type="match status" value="1"/>
</dbReference>
<evidence type="ECO:0000313" key="9">
    <source>
        <dbReference type="EMBL" id="KAG0493106.1"/>
    </source>
</evidence>
<dbReference type="GO" id="GO:0005634">
    <property type="term" value="C:nucleus"/>
    <property type="evidence" value="ECO:0007669"/>
    <property type="project" value="UniProtKB-SubCell"/>
</dbReference>
<dbReference type="InterPro" id="IPR017930">
    <property type="entry name" value="Myb_dom"/>
</dbReference>
<comment type="subcellular location">
    <subcellularLocation>
        <location evidence="1">Nucleus</location>
    </subcellularLocation>
</comment>
<evidence type="ECO:0000313" key="10">
    <source>
        <dbReference type="Proteomes" id="UP000636800"/>
    </source>
</evidence>
<keyword evidence="6" id="KW-0539">Nucleus</keyword>
<evidence type="ECO:0000256" key="2">
    <source>
        <dbReference type="ARBA" id="ARBA00022737"/>
    </source>
</evidence>
<evidence type="ECO:0000256" key="5">
    <source>
        <dbReference type="ARBA" id="ARBA00023163"/>
    </source>
</evidence>
<sequence length="106" mass="11779">MIVLLHAKLGNKWAHIAGYLHGRTDNEIKNYWNTRVRDDNGAGLPLPIQLCHKASVRTNKALKLMCTTLATRETVKCCRGYNIFDVGFDPCTANSSILCATISKES</sequence>
<dbReference type="InterPro" id="IPR001005">
    <property type="entry name" value="SANT/Myb"/>
</dbReference>
<dbReference type="GO" id="GO:0003677">
    <property type="term" value="F:DNA binding"/>
    <property type="evidence" value="ECO:0007669"/>
    <property type="project" value="UniProtKB-KW"/>
</dbReference>
<dbReference type="Pfam" id="PF00249">
    <property type="entry name" value="Myb_DNA-binding"/>
    <property type="match status" value="1"/>
</dbReference>
<reference evidence="9 10" key="1">
    <citation type="journal article" date="2020" name="Nat. Food">
        <title>A phased Vanilla planifolia genome enables genetic improvement of flavour and production.</title>
        <authorList>
            <person name="Hasing T."/>
            <person name="Tang H."/>
            <person name="Brym M."/>
            <person name="Khazi F."/>
            <person name="Huang T."/>
            <person name="Chambers A.H."/>
        </authorList>
    </citation>
    <scope>NUCLEOTIDE SEQUENCE [LARGE SCALE GENOMIC DNA]</scope>
    <source>
        <tissue evidence="9">Leaf</tissue>
    </source>
</reference>
<evidence type="ECO:0000256" key="6">
    <source>
        <dbReference type="ARBA" id="ARBA00023242"/>
    </source>
</evidence>
<dbReference type="PROSITE" id="PS51294">
    <property type="entry name" value="HTH_MYB"/>
    <property type="match status" value="1"/>
</dbReference>
<dbReference type="AlphaFoldDB" id="A0A835VE63"/>
<dbReference type="PANTHER" id="PTHR47995:SF18">
    <property type="entry name" value="TRANSCRIPTION FACTOR MYB65"/>
    <property type="match status" value="1"/>
</dbReference>
<gene>
    <name evidence="9" type="ORF">HPP92_006504</name>
</gene>
<feature type="domain" description="HTH myb-type" evidence="8">
    <location>
        <begin position="1"/>
        <end position="40"/>
    </location>
</feature>
<keyword evidence="3" id="KW-0805">Transcription regulation</keyword>
<keyword evidence="10" id="KW-1185">Reference proteome</keyword>
<dbReference type="PROSITE" id="PS50090">
    <property type="entry name" value="MYB_LIKE"/>
    <property type="match status" value="1"/>
</dbReference>